<keyword evidence="3" id="KW-0813">Transport</keyword>
<dbReference type="GO" id="GO:0006605">
    <property type="term" value="P:protein targeting"/>
    <property type="evidence" value="ECO:0007669"/>
    <property type="project" value="InterPro"/>
</dbReference>
<dbReference type="KEGG" id="dmo:Dmoj_GI18672"/>
<evidence type="ECO:0008006" key="13">
    <source>
        <dbReference type="Google" id="ProtNLM"/>
    </source>
</evidence>
<evidence type="ECO:0000256" key="3">
    <source>
        <dbReference type="ARBA" id="ARBA00022448"/>
    </source>
</evidence>
<dbReference type="InterPro" id="IPR001901">
    <property type="entry name" value="Translocase_SecE/Sec61-g"/>
</dbReference>
<dbReference type="Pfam" id="PF00584">
    <property type="entry name" value="SecE"/>
    <property type="match status" value="1"/>
</dbReference>
<dbReference type="GO" id="GO:0006886">
    <property type="term" value="P:intracellular protein transport"/>
    <property type="evidence" value="ECO:0007669"/>
    <property type="project" value="InterPro"/>
</dbReference>
<protein>
    <recommendedName>
        <fullName evidence="13">Protein transport protein Sec61 subunit gamma</fullName>
    </recommendedName>
</protein>
<dbReference type="PANTHER" id="PTHR12309">
    <property type="entry name" value="SEC61 GAMMA SUBUNIT"/>
    <property type="match status" value="1"/>
</dbReference>
<evidence type="ECO:0000313" key="12">
    <source>
        <dbReference type="Proteomes" id="UP000009192"/>
    </source>
</evidence>
<comment type="subcellular location">
    <subcellularLocation>
        <location evidence="1">Endoplasmic reticulum membrane</location>
        <topology evidence="1">Single-pass membrane protein</topology>
    </subcellularLocation>
</comment>
<dbReference type="Proteomes" id="UP000009192">
    <property type="component" value="Unassembled WGS sequence"/>
</dbReference>
<gene>
    <name evidence="11" type="primary">Dmoj\GI18672</name>
    <name evidence="11" type="ORF">Dmoj_GI18672</name>
</gene>
<keyword evidence="5" id="KW-0256">Endoplasmic reticulum</keyword>
<accession>B4KPI8</accession>
<evidence type="ECO:0000256" key="1">
    <source>
        <dbReference type="ARBA" id="ARBA00004389"/>
    </source>
</evidence>
<dbReference type="GO" id="GO:0005789">
    <property type="term" value="C:endoplasmic reticulum membrane"/>
    <property type="evidence" value="ECO:0007669"/>
    <property type="project" value="UniProtKB-SubCell"/>
</dbReference>
<sequence length="111" mass="13017">MDQRLQRRRRAPRKKRKTGLAKLLPDLSPNLRWTAKYTHLVWNQLMLLLLPLLPLLSFVKESLLMIKRCTKPDRQEFQRSVLAITIGFLIMGFLGFIIKLLHIPITNIIMG</sequence>
<dbReference type="InterPro" id="IPR008158">
    <property type="entry name" value="Translocase_Sec61-g"/>
</dbReference>
<dbReference type="HAMAP" id="MF_00422">
    <property type="entry name" value="SecE"/>
    <property type="match status" value="1"/>
</dbReference>
<evidence type="ECO:0000256" key="4">
    <source>
        <dbReference type="ARBA" id="ARBA00022692"/>
    </source>
</evidence>
<keyword evidence="7 10" id="KW-1133">Transmembrane helix</keyword>
<keyword evidence="12" id="KW-1185">Reference proteome</keyword>
<name>B4KPI8_DROMO</name>
<reference evidence="11 12" key="1">
    <citation type="journal article" date="2007" name="Nature">
        <title>Evolution of genes and genomes on the Drosophila phylogeny.</title>
        <authorList>
            <consortium name="Drosophila 12 Genomes Consortium"/>
            <person name="Clark A.G."/>
            <person name="Eisen M.B."/>
            <person name="Smith D.R."/>
            <person name="Bergman C.M."/>
            <person name="Oliver B."/>
            <person name="Markow T.A."/>
            <person name="Kaufman T.C."/>
            <person name="Kellis M."/>
            <person name="Gelbart W."/>
            <person name="Iyer V.N."/>
            <person name="Pollard D.A."/>
            <person name="Sackton T.B."/>
            <person name="Larracuente A.M."/>
            <person name="Singh N.D."/>
            <person name="Abad J.P."/>
            <person name="Abt D.N."/>
            <person name="Adryan B."/>
            <person name="Aguade M."/>
            <person name="Akashi H."/>
            <person name="Anderson W.W."/>
            <person name="Aquadro C.F."/>
            <person name="Ardell D.H."/>
            <person name="Arguello R."/>
            <person name="Artieri C.G."/>
            <person name="Barbash D.A."/>
            <person name="Barker D."/>
            <person name="Barsanti P."/>
            <person name="Batterham P."/>
            <person name="Batzoglou S."/>
            <person name="Begun D."/>
            <person name="Bhutkar A."/>
            <person name="Blanco E."/>
            <person name="Bosak S.A."/>
            <person name="Bradley R.K."/>
            <person name="Brand A.D."/>
            <person name="Brent M.R."/>
            <person name="Brooks A.N."/>
            <person name="Brown R.H."/>
            <person name="Butlin R.K."/>
            <person name="Caggese C."/>
            <person name="Calvi B.R."/>
            <person name="Bernardo de Carvalho A."/>
            <person name="Caspi A."/>
            <person name="Castrezana S."/>
            <person name="Celniker S.E."/>
            <person name="Chang J.L."/>
            <person name="Chapple C."/>
            <person name="Chatterji S."/>
            <person name="Chinwalla A."/>
            <person name="Civetta A."/>
            <person name="Clifton S.W."/>
            <person name="Comeron J.M."/>
            <person name="Costello J.C."/>
            <person name="Coyne J.A."/>
            <person name="Daub J."/>
            <person name="David R.G."/>
            <person name="Delcher A.L."/>
            <person name="Delehaunty K."/>
            <person name="Do C.B."/>
            <person name="Ebling H."/>
            <person name="Edwards K."/>
            <person name="Eickbush T."/>
            <person name="Evans J.D."/>
            <person name="Filipski A."/>
            <person name="Findeiss S."/>
            <person name="Freyhult E."/>
            <person name="Fulton L."/>
            <person name="Fulton R."/>
            <person name="Garcia A.C."/>
            <person name="Gardiner A."/>
            <person name="Garfield D.A."/>
            <person name="Garvin B.E."/>
            <person name="Gibson G."/>
            <person name="Gilbert D."/>
            <person name="Gnerre S."/>
            <person name="Godfrey J."/>
            <person name="Good R."/>
            <person name="Gotea V."/>
            <person name="Gravely B."/>
            <person name="Greenberg A.J."/>
            <person name="Griffiths-Jones S."/>
            <person name="Gross S."/>
            <person name="Guigo R."/>
            <person name="Gustafson E.A."/>
            <person name="Haerty W."/>
            <person name="Hahn M.W."/>
            <person name="Halligan D.L."/>
            <person name="Halpern A.L."/>
            <person name="Halter G.M."/>
            <person name="Han M.V."/>
            <person name="Heger A."/>
            <person name="Hillier L."/>
            <person name="Hinrichs A.S."/>
            <person name="Holmes I."/>
            <person name="Hoskins R.A."/>
            <person name="Hubisz M.J."/>
            <person name="Hultmark D."/>
            <person name="Huntley M.A."/>
            <person name="Jaffe D.B."/>
            <person name="Jagadeeshan S."/>
            <person name="Jeck W.R."/>
            <person name="Johnson J."/>
            <person name="Jones C.D."/>
            <person name="Jordan W.C."/>
            <person name="Karpen G.H."/>
            <person name="Kataoka E."/>
            <person name="Keightley P.D."/>
            <person name="Kheradpour P."/>
            <person name="Kirkness E.F."/>
            <person name="Koerich L.B."/>
            <person name="Kristiansen K."/>
            <person name="Kudrna D."/>
            <person name="Kulathinal R.J."/>
            <person name="Kumar S."/>
            <person name="Kwok R."/>
            <person name="Lander E."/>
            <person name="Langley C.H."/>
            <person name="Lapoint R."/>
            <person name="Lazzaro B.P."/>
            <person name="Lee S.J."/>
            <person name="Levesque L."/>
            <person name="Li R."/>
            <person name="Lin C.F."/>
            <person name="Lin M.F."/>
            <person name="Lindblad-Toh K."/>
            <person name="Llopart A."/>
            <person name="Long M."/>
            <person name="Low L."/>
            <person name="Lozovsky E."/>
            <person name="Lu J."/>
            <person name="Luo M."/>
            <person name="Machado C.A."/>
            <person name="Makalowski W."/>
            <person name="Marzo M."/>
            <person name="Matsuda M."/>
            <person name="Matzkin L."/>
            <person name="McAllister B."/>
            <person name="McBride C.S."/>
            <person name="McKernan B."/>
            <person name="McKernan K."/>
            <person name="Mendez-Lago M."/>
            <person name="Minx P."/>
            <person name="Mollenhauer M.U."/>
            <person name="Montooth K."/>
            <person name="Mount S.M."/>
            <person name="Mu X."/>
            <person name="Myers E."/>
            <person name="Negre B."/>
            <person name="Newfeld S."/>
            <person name="Nielsen R."/>
            <person name="Noor M.A."/>
            <person name="O'Grady P."/>
            <person name="Pachter L."/>
            <person name="Papaceit M."/>
            <person name="Parisi M.J."/>
            <person name="Parisi M."/>
            <person name="Parts L."/>
            <person name="Pedersen J.S."/>
            <person name="Pesole G."/>
            <person name="Phillippy A.M."/>
            <person name="Ponting C.P."/>
            <person name="Pop M."/>
            <person name="Porcelli D."/>
            <person name="Powell J.R."/>
            <person name="Prohaska S."/>
            <person name="Pruitt K."/>
            <person name="Puig M."/>
            <person name="Quesneville H."/>
            <person name="Ram K.R."/>
            <person name="Rand D."/>
            <person name="Rasmussen M.D."/>
            <person name="Reed L.K."/>
            <person name="Reenan R."/>
            <person name="Reily A."/>
            <person name="Remington K.A."/>
            <person name="Rieger T.T."/>
            <person name="Ritchie M.G."/>
            <person name="Robin C."/>
            <person name="Rogers Y.H."/>
            <person name="Rohde C."/>
            <person name="Rozas J."/>
            <person name="Rubenfield M.J."/>
            <person name="Ruiz A."/>
            <person name="Russo S."/>
            <person name="Salzberg S.L."/>
            <person name="Sanchez-Gracia A."/>
            <person name="Saranga D.J."/>
            <person name="Sato H."/>
            <person name="Schaeffer S.W."/>
            <person name="Schatz M.C."/>
            <person name="Schlenke T."/>
            <person name="Schwartz R."/>
            <person name="Segarra C."/>
            <person name="Singh R.S."/>
            <person name="Sirot L."/>
            <person name="Sirota M."/>
            <person name="Sisneros N.B."/>
            <person name="Smith C.D."/>
            <person name="Smith T.F."/>
            <person name="Spieth J."/>
            <person name="Stage D.E."/>
            <person name="Stark A."/>
            <person name="Stephan W."/>
            <person name="Strausberg R.L."/>
            <person name="Strempel S."/>
            <person name="Sturgill D."/>
            <person name="Sutton G."/>
            <person name="Sutton G.G."/>
            <person name="Tao W."/>
            <person name="Teichmann S."/>
            <person name="Tobari Y.N."/>
            <person name="Tomimura Y."/>
            <person name="Tsolas J.M."/>
            <person name="Valente V.L."/>
            <person name="Venter E."/>
            <person name="Venter J.C."/>
            <person name="Vicario S."/>
            <person name="Vieira F.G."/>
            <person name="Vilella A.J."/>
            <person name="Villasante A."/>
            <person name="Walenz B."/>
            <person name="Wang J."/>
            <person name="Wasserman M."/>
            <person name="Watts T."/>
            <person name="Wilson D."/>
            <person name="Wilson R.K."/>
            <person name="Wing R.A."/>
            <person name="Wolfner M.F."/>
            <person name="Wong A."/>
            <person name="Wong G.K."/>
            <person name="Wu C.I."/>
            <person name="Wu G."/>
            <person name="Yamamoto D."/>
            <person name="Yang H.P."/>
            <person name="Yang S.P."/>
            <person name="Yorke J.A."/>
            <person name="Yoshida K."/>
            <person name="Zdobnov E."/>
            <person name="Zhang P."/>
            <person name="Zhang Y."/>
            <person name="Zimin A.V."/>
            <person name="Baldwin J."/>
            <person name="Abdouelleil A."/>
            <person name="Abdulkadir J."/>
            <person name="Abebe A."/>
            <person name="Abera B."/>
            <person name="Abreu J."/>
            <person name="Acer S.C."/>
            <person name="Aftuck L."/>
            <person name="Alexander A."/>
            <person name="An P."/>
            <person name="Anderson E."/>
            <person name="Anderson S."/>
            <person name="Arachi H."/>
            <person name="Azer M."/>
            <person name="Bachantsang P."/>
            <person name="Barry A."/>
            <person name="Bayul T."/>
            <person name="Berlin A."/>
            <person name="Bessette D."/>
            <person name="Bloom T."/>
            <person name="Blye J."/>
            <person name="Boguslavskiy L."/>
            <person name="Bonnet C."/>
            <person name="Boukhgalter B."/>
            <person name="Bourzgui I."/>
            <person name="Brown A."/>
            <person name="Cahill P."/>
            <person name="Channer S."/>
            <person name="Cheshatsang Y."/>
            <person name="Chuda L."/>
            <person name="Citroen M."/>
            <person name="Collymore A."/>
            <person name="Cooke P."/>
            <person name="Costello M."/>
            <person name="D'Aco K."/>
            <person name="Daza R."/>
            <person name="De Haan G."/>
            <person name="DeGray S."/>
            <person name="DeMaso C."/>
            <person name="Dhargay N."/>
            <person name="Dooley K."/>
            <person name="Dooley E."/>
            <person name="Doricent M."/>
            <person name="Dorje P."/>
            <person name="Dorjee K."/>
            <person name="Dupes A."/>
            <person name="Elong R."/>
            <person name="Falk J."/>
            <person name="Farina A."/>
            <person name="Faro S."/>
            <person name="Ferguson D."/>
            <person name="Fisher S."/>
            <person name="Foley C.D."/>
            <person name="Franke A."/>
            <person name="Friedrich D."/>
            <person name="Gadbois L."/>
            <person name="Gearin G."/>
            <person name="Gearin C.R."/>
            <person name="Giannoukos G."/>
            <person name="Goode T."/>
            <person name="Graham J."/>
            <person name="Grandbois E."/>
            <person name="Grewal S."/>
            <person name="Gyaltsen K."/>
            <person name="Hafez N."/>
            <person name="Hagos B."/>
            <person name="Hall J."/>
            <person name="Henson C."/>
            <person name="Hollinger A."/>
            <person name="Honan T."/>
            <person name="Huard M.D."/>
            <person name="Hughes L."/>
            <person name="Hurhula B."/>
            <person name="Husby M.E."/>
            <person name="Kamat A."/>
            <person name="Kanga B."/>
            <person name="Kashin S."/>
            <person name="Khazanovich D."/>
            <person name="Kisner P."/>
            <person name="Lance K."/>
            <person name="Lara M."/>
            <person name="Lee W."/>
            <person name="Lennon N."/>
            <person name="Letendre F."/>
            <person name="LeVine R."/>
            <person name="Lipovsky A."/>
            <person name="Liu X."/>
            <person name="Liu J."/>
            <person name="Liu S."/>
            <person name="Lokyitsang T."/>
            <person name="Lokyitsang Y."/>
            <person name="Lubonja R."/>
            <person name="Lui A."/>
            <person name="MacDonald P."/>
            <person name="Magnisalis V."/>
            <person name="Maru K."/>
            <person name="Matthews C."/>
            <person name="McCusker W."/>
            <person name="McDonough S."/>
            <person name="Mehta T."/>
            <person name="Meldrim J."/>
            <person name="Meneus L."/>
            <person name="Mihai O."/>
            <person name="Mihalev A."/>
            <person name="Mihova T."/>
            <person name="Mittelman R."/>
            <person name="Mlenga V."/>
            <person name="Montmayeur A."/>
            <person name="Mulrain L."/>
            <person name="Navidi A."/>
            <person name="Naylor J."/>
            <person name="Negash T."/>
            <person name="Nguyen T."/>
            <person name="Nguyen N."/>
            <person name="Nicol R."/>
            <person name="Norbu C."/>
            <person name="Norbu N."/>
            <person name="Novod N."/>
            <person name="O'Neill B."/>
            <person name="Osman S."/>
            <person name="Markiewicz E."/>
            <person name="Oyono O.L."/>
            <person name="Patti C."/>
            <person name="Phunkhang P."/>
            <person name="Pierre F."/>
            <person name="Priest M."/>
            <person name="Raghuraman S."/>
            <person name="Rege F."/>
            <person name="Reyes R."/>
            <person name="Rise C."/>
            <person name="Rogov P."/>
            <person name="Ross K."/>
            <person name="Ryan E."/>
            <person name="Settipalli S."/>
            <person name="Shea T."/>
            <person name="Sherpa N."/>
            <person name="Shi L."/>
            <person name="Shih D."/>
            <person name="Sparrow T."/>
            <person name="Spaulding J."/>
            <person name="Stalker J."/>
            <person name="Stange-Thomann N."/>
            <person name="Stavropoulos S."/>
            <person name="Stone C."/>
            <person name="Strader C."/>
            <person name="Tesfaye S."/>
            <person name="Thomson T."/>
            <person name="Thoulutsang Y."/>
            <person name="Thoulutsang D."/>
            <person name="Topham K."/>
            <person name="Topping I."/>
            <person name="Tsamla T."/>
            <person name="Vassiliev H."/>
            <person name="Vo A."/>
            <person name="Wangchuk T."/>
            <person name="Wangdi T."/>
            <person name="Weiand M."/>
            <person name="Wilkinson J."/>
            <person name="Wilson A."/>
            <person name="Yadav S."/>
            <person name="Young G."/>
            <person name="Yu Q."/>
            <person name="Zembek L."/>
            <person name="Zhong D."/>
            <person name="Zimmer A."/>
            <person name="Zwirko Z."/>
            <person name="Jaffe D.B."/>
            <person name="Alvarez P."/>
            <person name="Brockman W."/>
            <person name="Butler J."/>
            <person name="Chin C."/>
            <person name="Gnerre S."/>
            <person name="Grabherr M."/>
            <person name="Kleber M."/>
            <person name="Mauceli E."/>
            <person name="MacCallum I."/>
        </authorList>
    </citation>
    <scope>NUCLEOTIDE SEQUENCE [LARGE SCALE GENOMIC DNA]</scope>
    <source>
        <strain evidence="12">Tucson 15081-1352.22</strain>
    </source>
</reference>
<keyword evidence="4 10" id="KW-0812">Transmembrane</keyword>
<dbReference type="eggNOG" id="KOG3498">
    <property type="taxonomic scope" value="Eukaryota"/>
</dbReference>
<keyword evidence="9 10" id="KW-0472">Membrane</keyword>
<dbReference type="NCBIfam" id="TIGR00327">
    <property type="entry name" value="secE_euk_arch"/>
    <property type="match status" value="1"/>
</dbReference>
<evidence type="ECO:0000256" key="2">
    <source>
        <dbReference type="ARBA" id="ARBA00008274"/>
    </source>
</evidence>
<keyword evidence="8" id="KW-0811">Translocation</keyword>
<dbReference type="FunCoup" id="B4KPI8">
    <property type="interactions" value="192"/>
</dbReference>
<dbReference type="PhylomeDB" id="B4KPI8"/>
<evidence type="ECO:0000256" key="7">
    <source>
        <dbReference type="ARBA" id="ARBA00022989"/>
    </source>
</evidence>
<dbReference type="InterPro" id="IPR023391">
    <property type="entry name" value="Prot_translocase_SecE_dom_sf"/>
</dbReference>
<comment type="similarity">
    <text evidence="2">Belongs to the SecE/SEC61-gamma family.</text>
</comment>
<evidence type="ECO:0000256" key="10">
    <source>
        <dbReference type="SAM" id="Phobius"/>
    </source>
</evidence>
<proteinExistence type="inferred from homology"/>
<dbReference type="SUPFAM" id="SSF103456">
    <property type="entry name" value="Preprotein translocase SecE subunit"/>
    <property type="match status" value="1"/>
</dbReference>
<evidence type="ECO:0000256" key="9">
    <source>
        <dbReference type="ARBA" id="ARBA00023136"/>
    </source>
</evidence>
<organism evidence="11 12">
    <name type="scientific">Drosophila mojavensis</name>
    <name type="common">Fruit fly</name>
    <dbReference type="NCBI Taxonomy" id="7230"/>
    <lineage>
        <taxon>Eukaryota</taxon>
        <taxon>Metazoa</taxon>
        <taxon>Ecdysozoa</taxon>
        <taxon>Arthropoda</taxon>
        <taxon>Hexapoda</taxon>
        <taxon>Insecta</taxon>
        <taxon>Pterygota</taxon>
        <taxon>Neoptera</taxon>
        <taxon>Endopterygota</taxon>
        <taxon>Diptera</taxon>
        <taxon>Brachycera</taxon>
        <taxon>Muscomorpha</taxon>
        <taxon>Ephydroidea</taxon>
        <taxon>Drosophilidae</taxon>
        <taxon>Drosophila</taxon>
    </lineage>
</organism>
<dbReference type="AlphaFoldDB" id="B4KPI8"/>
<dbReference type="GO" id="GO:0008320">
    <property type="term" value="F:protein transmembrane transporter activity"/>
    <property type="evidence" value="ECO:0007669"/>
    <property type="project" value="InterPro"/>
</dbReference>
<evidence type="ECO:0000256" key="8">
    <source>
        <dbReference type="ARBA" id="ARBA00023010"/>
    </source>
</evidence>
<keyword evidence="6" id="KW-0653">Protein transport</keyword>
<dbReference type="EMBL" id="CH933808">
    <property type="protein sequence ID" value="EDW10184.1"/>
    <property type="molecule type" value="Genomic_DNA"/>
</dbReference>
<evidence type="ECO:0000256" key="6">
    <source>
        <dbReference type="ARBA" id="ARBA00022927"/>
    </source>
</evidence>
<feature type="transmembrane region" description="Helical" evidence="10">
    <location>
        <begin position="80"/>
        <end position="101"/>
    </location>
</feature>
<dbReference type="HOGENOM" id="CLU_167752_0_1_1"/>
<evidence type="ECO:0000256" key="5">
    <source>
        <dbReference type="ARBA" id="ARBA00022824"/>
    </source>
</evidence>
<dbReference type="InParanoid" id="B4KPI8"/>
<dbReference type="OMA" id="MHIPIVN"/>
<feature type="transmembrane region" description="Helical" evidence="10">
    <location>
        <begin position="40"/>
        <end position="59"/>
    </location>
</feature>
<evidence type="ECO:0000313" key="11">
    <source>
        <dbReference type="EMBL" id="EDW10184.1"/>
    </source>
</evidence>
<dbReference type="Gene3D" id="1.20.5.820">
    <property type="entry name" value="Preprotein translocase SecE subunit"/>
    <property type="match status" value="1"/>
</dbReference>